<evidence type="ECO:0000313" key="2">
    <source>
        <dbReference type="EMBL" id="QHV99734.1"/>
    </source>
</evidence>
<keyword evidence="1" id="KW-1133">Transmembrane helix</keyword>
<feature type="transmembrane region" description="Helical" evidence="1">
    <location>
        <begin position="92"/>
        <end position="110"/>
    </location>
</feature>
<dbReference type="KEGG" id="senf:GJR95_34080"/>
<accession>A0A6P1W4B4</accession>
<protein>
    <submittedName>
        <fullName evidence="2">Uncharacterized protein</fullName>
    </submittedName>
</protein>
<organism evidence="2 3">
    <name type="scientific">Spirosoma endbachense</name>
    <dbReference type="NCBI Taxonomy" id="2666025"/>
    <lineage>
        <taxon>Bacteria</taxon>
        <taxon>Pseudomonadati</taxon>
        <taxon>Bacteroidota</taxon>
        <taxon>Cytophagia</taxon>
        <taxon>Cytophagales</taxon>
        <taxon>Cytophagaceae</taxon>
        <taxon>Spirosoma</taxon>
    </lineage>
</organism>
<keyword evidence="1" id="KW-0812">Transmembrane</keyword>
<dbReference type="RefSeq" id="WP_162390127.1">
    <property type="nucleotide sequence ID" value="NZ_CP045997.1"/>
</dbReference>
<feature type="transmembrane region" description="Helical" evidence="1">
    <location>
        <begin position="5"/>
        <end position="22"/>
    </location>
</feature>
<reference evidence="2 3" key="1">
    <citation type="submission" date="2019-11" db="EMBL/GenBank/DDBJ databases">
        <title>Spirosoma endbachense sp. nov., isolated from a natural salt meadow.</title>
        <authorList>
            <person name="Rojas J."/>
            <person name="Ambika Manirajan B."/>
            <person name="Ratering S."/>
            <person name="Suarez C."/>
            <person name="Geissler-Plaum R."/>
            <person name="Schnell S."/>
        </authorList>
    </citation>
    <scope>NUCLEOTIDE SEQUENCE [LARGE SCALE GENOMIC DNA]</scope>
    <source>
        <strain evidence="2 3">I-24</strain>
    </source>
</reference>
<proteinExistence type="predicted"/>
<dbReference type="EMBL" id="CP045997">
    <property type="protein sequence ID" value="QHV99734.1"/>
    <property type="molecule type" value="Genomic_DNA"/>
</dbReference>
<name>A0A6P1W4B4_9BACT</name>
<feature type="transmembrane region" description="Helical" evidence="1">
    <location>
        <begin position="58"/>
        <end position="80"/>
    </location>
</feature>
<feature type="transmembrane region" description="Helical" evidence="1">
    <location>
        <begin position="116"/>
        <end position="134"/>
    </location>
</feature>
<gene>
    <name evidence="2" type="ORF">GJR95_34080</name>
</gene>
<feature type="transmembrane region" description="Helical" evidence="1">
    <location>
        <begin position="146"/>
        <end position="166"/>
    </location>
</feature>
<keyword evidence="1" id="KW-0472">Membrane</keyword>
<keyword evidence="3" id="KW-1185">Reference proteome</keyword>
<evidence type="ECO:0000313" key="3">
    <source>
        <dbReference type="Proteomes" id="UP000464577"/>
    </source>
</evidence>
<sequence length="167" mass="19665">MKKHYSFIIASLLVSLFIYLFYRTDKTLINEVVIRTISFDNYASLRQAVNRFLPLNEFVIYSLPEGLWAFCITLTSRPYYIQQKNRRINCQVVPLICCIGLEIAQLLHVTKGRFDLMDIWATVIFWFIATFAFDDKQDKQNILMPINGRRMVCFISYGIVYLSHVLE</sequence>
<dbReference type="AlphaFoldDB" id="A0A6P1W4B4"/>
<evidence type="ECO:0000256" key="1">
    <source>
        <dbReference type="SAM" id="Phobius"/>
    </source>
</evidence>
<dbReference type="Proteomes" id="UP000464577">
    <property type="component" value="Chromosome"/>
</dbReference>